<evidence type="ECO:0000313" key="3">
    <source>
        <dbReference type="Proteomes" id="UP001596020"/>
    </source>
</evidence>
<keyword evidence="2" id="KW-0255">Endonuclease</keyword>
<accession>A0ABV9K756</accession>
<dbReference type="InterPro" id="IPR003615">
    <property type="entry name" value="HNH_nuc"/>
</dbReference>
<name>A0ABV9K756_9PORP</name>
<dbReference type="InterPro" id="IPR002711">
    <property type="entry name" value="HNH"/>
</dbReference>
<feature type="domain" description="HNH" evidence="1">
    <location>
        <begin position="38"/>
        <end position="81"/>
    </location>
</feature>
<keyword evidence="2" id="KW-0378">Hydrolase</keyword>
<reference evidence="3" key="1">
    <citation type="journal article" date="2019" name="Int. J. Syst. Evol. Microbiol.">
        <title>The Global Catalogue of Microorganisms (GCM) 10K type strain sequencing project: providing services to taxonomists for standard genome sequencing and annotation.</title>
        <authorList>
            <consortium name="The Broad Institute Genomics Platform"/>
            <consortium name="The Broad Institute Genome Sequencing Center for Infectious Disease"/>
            <person name="Wu L."/>
            <person name="Ma J."/>
        </authorList>
    </citation>
    <scope>NUCLEOTIDE SEQUENCE [LARGE SCALE GENOMIC DNA]</scope>
    <source>
        <strain evidence="3">CGMCC 4.7357</strain>
    </source>
</reference>
<dbReference type="Pfam" id="PF01844">
    <property type="entry name" value="HNH"/>
    <property type="match status" value="1"/>
</dbReference>
<evidence type="ECO:0000259" key="1">
    <source>
        <dbReference type="Pfam" id="PF01844"/>
    </source>
</evidence>
<dbReference type="Gene3D" id="1.10.30.50">
    <property type="match status" value="1"/>
</dbReference>
<dbReference type="CDD" id="cd00085">
    <property type="entry name" value="HNHc"/>
    <property type="match status" value="1"/>
</dbReference>
<keyword evidence="3" id="KW-1185">Reference proteome</keyword>
<evidence type="ECO:0000313" key="2">
    <source>
        <dbReference type="EMBL" id="MFC4666015.1"/>
    </source>
</evidence>
<sequence length="214" mass="25425">MIRVKKSYPEVFNEKVNPRSEMVNGTLLTDQHGKCYLCERVTTTDYEVEHRMARKDYEELKCEWSNLLLACSYCNRKKGNRYNDIINPLLINVEDKLKQEIDFGNKQMVFSIVGNNSSPELCATIRLLEELFNGKNGLRKIREERFFEYALRKLKEFQSVVVNYIKEPSDEHANEVRVLLDIKEEFLGLKYWIIKTNPMLEREFGEDIIWNKVR</sequence>
<gene>
    <name evidence="2" type="ORF">ACFO3G_05305</name>
</gene>
<dbReference type="RefSeq" id="WP_380078668.1">
    <property type="nucleotide sequence ID" value="NZ_JBHSGO010000166.1"/>
</dbReference>
<organism evidence="2 3">
    <name type="scientific">Falsiporphyromonas endometrii</name>
    <dbReference type="NCBI Taxonomy" id="1387297"/>
    <lineage>
        <taxon>Bacteria</taxon>
        <taxon>Pseudomonadati</taxon>
        <taxon>Bacteroidota</taxon>
        <taxon>Bacteroidia</taxon>
        <taxon>Bacteroidales</taxon>
        <taxon>Porphyromonadaceae</taxon>
        <taxon>Falsiporphyromonas</taxon>
    </lineage>
</organism>
<dbReference type="EMBL" id="JBHSGO010000166">
    <property type="protein sequence ID" value="MFC4666015.1"/>
    <property type="molecule type" value="Genomic_DNA"/>
</dbReference>
<keyword evidence="2" id="KW-0540">Nuclease</keyword>
<proteinExistence type="predicted"/>
<dbReference type="Proteomes" id="UP001596020">
    <property type="component" value="Unassembled WGS sequence"/>
</dbReference>
<dbReference type="GO" id="GO:0004519">
    <property type="term" value="F:endonuclease activity"/>
    <property type="evidence" value="ECO:0007669"/>
    <property type="project" value="UniProtKB-KW"/>
</dbReference>
<comment type="caution">
    <text evidence="2">The sequence shown here is derived from an EMBL/GenBank/DDBJ whole genome shotgun (WGS) entry which is preliminary data.</text>
</comment>
<protein>
    <submittedName>
        <fullName evidence="2">HNH endonuclease</fullName>
    </submittedName>
</protein>